<evidence type="ECO:0000256" key="1">
    <source>
        <dbReference type="SAM" id="MobiDB-lite"/>
    </source>
</evidence>
<protein>
    <submittedName>
        <fullName evidence="2">Uncharacterized protein</fullName>
    </submittedName>
</protein>
<comment type="caution">
    <text evidence="2">The sequence shown here is derived from an EMBL/GenBank/DDBJ whole genome shotgun (WGS) entry which is preliminary data.</text>
</comment>
<dbReference type="EMBL" id="MU842988">
    <property type="protein sequence ID" value="KAK2023755.1"/>
    <property type="molecule type" value="Genomic_DNA"/>
</dbReference>
<dbReference type="Proteomes" id="UP001232148">
    <property type="component" value="Unassembled WGS sequence"/>
</dbReference>
<accession>A0AAD9H7N5</accession>
<evidence type="ECO:0000313" key="3">
    <source>
        <dbReference type="Proteomes" id="UP001232148"/>
    </source>
</evidence>
<feature type="region of interest" description="Disordered" evidence="1">
    <location>
        <begin position="45"/>
        <end position="92"/>
    </location>
</feature>
<evidence type="ECO:0000313" key="2">
    <source>
        <dbReference type="EMBL" id="KAK2023755.1"/>
    </source>
</evidence>
<dbReference type="AlphaFoldDB" id="A0AAD9H7N5"/>
<organism evidence="2 3">
    <name type="scientific">Colletotrichum zoysiae</name>
    <dbReference type="NCBI Taxonomy" id="1216348"/>
    <lineage>
        <taxon>Eukaryota</taxon>
        <taxon>Fungi</taxon>
        <taxon>Dikarya</taxon>
        <taxon>Ascomycota</taxon>
        <taxon>Pezizomycotina</taxon>
        <taxon>Sordariomycetes</taxon>
        <taxon>Hypocreomycetidae</taxon>
        <taxon>Glomerellales</taxon>
        <taxon>Glomerellaceae</taxon>
        <taxon>Colletotrichum</taxon>
        <taxon>Colletotrichum graminicola species complex</taxon>
    </lineage>
</organism>
<sequence>MPPREDVNLCMTPCNLNNPVFRPTPGHLIPHFVRRCRATGSCGARRANGAESESRVMGAVDKRSSGPNRARASRIARKRKEEEEEEQQHRKAHAKLCVVGHTHTHTWTRPADLISTSTSVSLFQGPSLFHASGGFLLARGNCSASLWFHSPIRSCRGIPGSPNRATWLPGPPSADNRNDGCPHVPGTYLSWTCVCISACMCIRLKPDRKPNGAER</sequence>
<proteinExistence type="predicted"/>
<gene>
    <name evidence="2" type="ORF">LX32DRAFT_131386</name>
</gene>
<name>A0AAD9H7N5_9PEZI</name>
<keyword evidence="3" id="KW-1185">Reference proteome</keyword>
<reference evidence="2" key="1">
    <citation type="submission" date="2021-06" db="EMBL/GenBank/DDBJ databases">
        <title>Comparative genomics, transcriptomics and evolutionary studies reveal genomic signatures of adaptation to plant cell wall in hemibiotrophic fungi.</title>
        <authorList>
            <consortium name="DOE Joint Genome Institute"/>
            <person name="Baroncelli R."/>
            <person name="Diaz J.F."/>
            <person name="Benocci T."/>
            <person name="Peng M."/>
            <person name="Battaglia E."/>
            <person name="Haridas S."/>
            <person name="Andreopoulos W."/>
            <person name="Labutti K."/>
            <person name="Pangilinan J."/>
            <person name="Floch G.L."/>
            <person name="Makela M.R."/>
            <person name="Henrissat B."/>
            <person name="Grigoriev I.V."/>
            <person name="Crouch J.A."/>
            <person name="De Vries R.P."/>
            <person name="Sukno S.A."/>
            <person name="Thon M.R."/>
        </authorList>
    </citation>
    <scope>NUCLEOTIDE SEQUENCE</scope>
    <source>
        <strain evidence="2">MAFF235873</strain>
    </source>
</reference>